<name>A0A3B5PSE5_XIPMA</name>
<dbReference type="GO" id="GO:0050830">
    <property type="term" value="P:defense response to Gram-positive bacterium"/>
    <property type="evidence" value="ECO:0007669"/>
    <property type="project" value="TreeGrafter"/>
</dbReference>
<keyword evidence="5 8" id="KW-0255">Endonuclease</keyword>
<dbReference type="GO" id="GO:0016787">
    <property type="term" value="F:hydrolase activity"/>
    <property type="evidence" value="ECO:0007669"/>
    <property type="project" value="UniProtKB-KW"/>
</dbReference>
<evidence type="ECO:0000259" key="9">
    <source>
        <dbReference type="SMART" id="SM00092"/>
    </source>
</evidence>
<reference evidence="10" key="3">
    <citation type="submission" date="2025-08" db="UniProtKB">
        <authorList>
            <consortium name="Ensembl"/>
        </authorList>
    </citation>
    <scope>IDENTIFICATION</scope>
    <source>
        <strain evidence="10">JP 163 A</strain>
    </source>
</reference>
<reference evidence="11" key="1">
    <citation type="submission" date="2012-01" db="EMBL/GenBank/DDBJ databases">
        <authorList>
            <person name="Walter R."/>
            <person name="Schartl M."/>
            <person name="Warren W."/>
        </authorList>
    </citation>
    <scope>NUCLEOTIDE SEQUENCE [LARGE SCALE GENOMIC DNA]</scope>
    <source>
        <strain evidence="11">JP 163 A</strain>
    </source>
</reference>
<accession>A0A3B5PSE5</accession>
<dbReference type="OMA" id="IMCENGV"/>
<dbReference type="PANTHER" id="PTHR11437:SF10">
    <property type="entry name" value="ANGIOGENIN-RELATED"/>
    <property type="match status" value="1"/>
</dbReference>
<keyword evidence="11" id="KW-1185">Reference proteome</keyword>
<dbReference type="PANTHER" id="PTHR11437">
    <property type="entry name" value="RIBONUCLEASE"/>
    <property type="match status" value="1"/>
</dbReference>
<dbReference type="InParanoid" id="A0A3B5PSE5"/>
<dbReference type="InterPro" id="IPR001427">
    <property type="entry name" value="RNaseA"/>
</dbReference>
<dbReference type="AlphaFoldDB" id="A0A3B5PSE5"/>
<proteinExistence type="inferred from homology"/>
<dbReference type="SUPFAM" id="SSF54076">
    <property type="entry name" value="RNase A-like"/>
    <property type="match status" value="1"/>
</dbReference>
<dbReference type="Pfam" id="PF00074">
    <property type="entry name" value="RnaseA"/>
    <property type="match status" value="1"/>
</dbReference>
<evidence type="ECO:0000313" key="10">
    <source>
        <dbReference type="Ensembl" id="ENSXMAP00000021845.1"/>
    </source>
</evidence>
<dbReference type="GeneTree" id="ENSGT00940000178100"/>
<dbReference type="GO" id="GO:0003676">
    <property type="term" value="F:nucleic acid binding"/>
    <property type="evidence" value="ECO:0007669"/>
    <property type="project" value="InterPro"/>
</dbReference>
<feature type="domain" description="Ribonuclease A-domain" evidence="9">
    <location>
        <begin position="27"/>
        <end position="129"/>
    </location>
</feature>
<comment type="subcellular location">
    <subcellularLocation>
        <location evidence="1">Secreted</location>
    </subcellularLocation>
</comment>
<evidence type="ECO:0000256" key="2">
    <source>
        <dbReference type="ARBA" id="ARBA00005600"/>
    </source>
</evidence>
<keyword evidence="6 8" id="KW-0378">Hydrolase</keyword>
<evidence type="ECO:0000256" key="7">
    <source>
        <dbReference type="ARBA" id="ARBA00023157"/>
    </source>
</evidence>
<dbReference type="Proteomes" id="UP000002852">
    <property type="component" value="Unassembled WGS sequence"/>
</dbReference>
<keyword evidence="4 8" id="KW-0540">Nuclease</keyword>
<keyword evidence="3" id="KW-0964">Secreted</keyword>
<evidence type="ECO:0000256" key="5">
    <source>
        <dbReference type="ARBA" id="ARBA00022759"/>
    </source>
</evidence>
<dbReference type="InterPro" id="IPR036816">
    <property type="entry name" value="RNaseA-like_dom_sf"/>
</dbReference>
<evidence type="ECO:0000256" key="6">
    <source>
        <dbReference type="ARBA" id="ARBA00022801"/>
    </source>
</evidence>
<evidence type="ECO:0000256" key="3">
    <source>
        <dbReference type="ARBA" id="ARBA00022525"/>
    </source>
</evidence>
<evidence type="ECO:0000256" key="1">
    <source>
        <dbReference type="ARBA" id="ARBA00004613"/>
    </source>
</evidence>
<dbReference type="Ensembl" id="ENSXMAT00000038695.1">
    <property type="protein sequence ID" value="ENSXMAP00000021845.1"/>
    <property type="gene ID" value="ENSXMAG00000028547.1"/>
</dbReference>
<protein>
    <recommendedName>
        <fullName evidence="9">Ribonuclease A-domain domain-containing protein</fullName>
    </recommendedName>
</protein>
<dbReference type="Gene3D" id="3.10.130.10">
    <property type="entry name" value="Ribonuclease A-like domain"/>
    <property type="match status" value="1"/>
</dbReference>
<keyword evidence="7" id="KW-1015">Disulfide bond</keyword>
<sequence length="134" mass="15190">MPKILPVISTYTEEPETKKPASVVAVKEVSTSHFKGLLDWDCTRNMKRINYNLKLCKETNTFYFDPERELRSICSSGQLVGVATSVFKMIICEHDKISRFPNCLYNGKSYEKMHVAVACENGLPVCESFASVKQ</sequence>
<dbReference type="SMART" id="SM00092">
    <property type="entry name" value="RNAse_Pc"/>
    <property type="match status" value="1"/>
</dbReference>
<comment type="similarity">
    <text evidence="2 8">Belongs to the pancreatic ribonuclease family.</text>
</comment>
<dbReference type="GO" id="GO:0050829">
    <property type="term" value="P:defense response to Gram-negative bacterium"/>
    <property type="evidence" value="ECO:0007669"/>
    <property type="project" value="TreeGrafter"/>
</dbReference>
<dbReference type="PROSITE" id="PS00127">
    <property type="entry name" value="RNASE_PANCREATIC"/>
    <property type="match status" value="1"/>
</dbReference>
<reference evidence="11" key="2">
    <citation type="journal article" date="2013" name="Nat. Genet.">
        <title>The genome of the platyfish, Xiphophorus maculatus, provides insights into evolutionary adaptation and several complex traits.</title>
        <authorList>
            <person name="Schartl M."/>
            <person name="Walter R.B."/>
            <person name="Shen Y."/>
            <person name="Garcia T."/>
            <person name="Catchen J."/>
            <person name="Amores A."/>
            <person name="Braasch I."/>
            <person name="Chalopin D."/>
            <person name="Volff J.N."/>
            <person name="Lesch K.P."/>
            <person name="Bisazza A."/>
            <person name="Minx P."/>
            <person name="Hillier L."/>
            <person name="Wilson R.K."/>
            <person name="Fuerstenberg S."/>
            <person name="Boore J."/>
            <person name="Searle S."/>
            <person name="Postlethwait J.H."/>
            <person name="Warren W.C."/>
        </authorList>
    </citation>
    <scope>NUCLEOTIDE SEQUENCE [LARGE SCALE GENOMIC DNA]</scope>
    <source>
        <strain evidence="11">JP 163 A</strain>
    </source>
</reference>
<dbReference type="InterPro" id="IPR023411">
    <property type="entry name" value="RNaseA_AS"/>
</dbReference>
<evidence type="ECO:0000256" key="4">
    <source>
        <dbReference type="ARBA" id="ARBA00022722"/>
    </source>
</evidence>
<dbReference type="GO" id="GO:0004519">
    <property type="term" value="F:endonuclease activity"/>
    <property type="evidence" value="ECO:0007669"/>
    <property type="project" value="UniProtKB-KW"/>
</dbReference>
<evidence type="ECO:0000313" key="11">
    <source>
        <dbReference type="Proteomes" id="UP000002852"/>
    </source>
</evidence>
<evidence type="ECO:0000256" key="8">
    <source>
        <dbReference type="RuleBase" id="RU000651"/>
    </source>
</evidence>
<dbReference type="InterPro" id="IPR023412">
    <property type="entry name" value="RNaseA_domain"/>
</dbReference>
<dbReference type="GO" id="GO:0004540">
    <property type="term" value="F:RNA nuclease activity"/>
    <property type="evidence" value="ECO:0007669"/>
    <property type="project" value="TreeGrafter"/>
</dbReference>
<dbReference type="GO" id="GO:0005576">
    <property type="term" value="C:extracellular region"/>
    <property type="evidence" value="ECO:0007669"/>
    <property type="project" value="UniProtKB-SubCell"/>
</dbReference>
<organism evidence="10 11">
    <name type="scientific">Xiphophorus maculatus</name>
    <name type="common">Southern platyfish</name>
    <name type="synonym">Platypoecilus maculatus</name>
    <dbReference type="NCBI Taxonomy" id="8083"/>
    <lineage>
        <taxon>Eukaryota</taxon>
        <taxon>Metazoa</taxon>
        <taxon>Chordata</taxon>
        <taxon>Craniata</taxon>
        <taxon>Vertebrata</taxon>
        <taxon>Euteleostomi</taxon>
        <taxon>Actinopterygii</taxon>
        <taxon>Neopterygii</taxon>
        <taxon>Teleostei</taxon>
        <taxon>Neoteleostei</taxon>
        <taxon>Acanthomorphata</taxon>
        <taxon>Ovalentaria</taxon>
        <taxon>Atherinomorphae</taxon>
        <taxon>Cyprinodontiformes</taxon>
        <taxon>Poeciliidae</taxon>
        <taxon>Poeciliinae</taxon>
        <taxon>Xiphophorus</taxon>
    </lineage>
</organism>
<dbReference type="GO" id="GO:0001525">
    <property type="term" value="P:angiogenesis"/>
    <property type="evidence" value="ECO:0007669"/>
    <property type="project" value="TreeGrafter"/>
</dbReference>
<reference evidence="10" key="4">
    <citation type="submission" date="2025-09" db="UniProtKB">
        <authorList>
            <consortium name="Ensembl"/>
        </authorList>
    </citation>
    <scope>IDENTIFICATION</scope>
    <source>
        <strain evidence="10">JP 163 A</strain>
    </source>
</reference>